<dbReference type="GO" id="GO:0005524">
    <property type="term" value="F:ATP binding"/>
    <property type="evidence" value="ECO:0007669"/>
    <property type="project" value="UniProtKB-KW"/>
</dbReference>
<dbReference type="CDD" id="cd06170">
    <property type="entry name" value="LuxR_C_like"/>
    <property type="match status" value="1"/>
</dbReference>
<dbReference type="AlphaFoldDB" id="A0A0U2A2G6"/>
<dbReference type="InterPro" id="IPR036388">
    <property type="entry name" value="WH-like_DNA-bd_sf"/>
</dbReference>
<dbReference type="PANTHER" id="PTHR16305">
    <property type="entry name" value="TESTICULAR SOLUBLE ADENYLYL CYCLASE"/>
    <property type="match status" value="1"/>
</dbReference>
<feature type="domain" description="HTH luxR-type" evidence="4">
    <location>
        <begin position="880"/>
        <end position="946"/>
    </location>
</feature>
<dbReference type="Gene3D" id="1.25.40.10">
    <property type="entry name" value="Tetratricopeptide repeat domain"/>
    <property type="match status" value="1"/>
</dbReference>
<dbReference type="SMART" id="SM00421">
    <property type="entry name" value="HTH_LUXR"/>
    <property type="match status" value="1"/>
</dbReference>
<dbReference type="SUPFAM" id="SSF46894">
    <property type="entry name" value="C-terminal effector domain of the bipartite response regulators"/>
    <property type="match status" value="1"/>
</dbReference>
<evidence type="ECO:0000259" key="4">
    <source>
        <dbReference type="PROSITE" id="PS50043"/>
    </source>
</evidence>
<dbReference type="EMBL" id="KP742963">
    <property type="protein sequence ID" value="AKD43766.1"/>
    <property type="molecule type" value="Genomic_DNA"/>
</dbReference>
<dbReference type="PROSITE" id="PS00622">
    <property type="entry name" value="HTH_LUXR_1"/>
    <property type="match status" value="1"/>
</dbReference>
<accession>A0A0U2A2G6</accession>
<dbReference type="GO" id="GO:0005737">
    <property type="term" value="C:cytoplasm"/>
    <property type="evidence" value="ECO:0007669"/>
    <property type="project" value="TreeGrafter"/>
</dbReference>
<keyword evidence="1" id="KW-0547">Nucleotide-binding</keyword>
<feature type="region of interest" description="Disordered" evidence="3">
    <location>
        <begin position="828"/>
        <end position="859"/>
    </location>
</feature>
<dbReference type="PANTHER" id="PTHR16305:SF28">
    <property type="entry name" value="GUANYLATE CYCLASE DOMAIN-CONTAINING PROTEIN"/>
    <property type="match status" value="1"/>
</dbReference>
<evidence type="ECO:0000256" key="3">
    <source>
        <dbReference type="SAM" id="MobiDB-lite"/>
    </source>
</evidence>
<dbReference type="InterPro" id="IPR016032">
    <property type="entry name" value="Sig_transdc_resp-reg_C-effctor"/>
</dbReference>
<dbReference type="Gene3D" id="1.10.10.10">
    <property type="entry name" value="Winged helix-like DNA-binding domain superfamily/Winged helix DNA-binding domain"/>
    <property type="match status" value="1"/>
</dbReference>
<dbReference type="PROSITE" id="PS50043">
    <property type="entry name" value="HTH_LUXR_2"/>
    <property type="match status" value="1"/>
</dbReference>
<dbReference type="Pfam" id="PF13191">
    <property type="entry name" value="AAA_16"/>
    <property type="match status" value="1"/>
</dbReference>
<reference evidence="5" key="1">
    <citation type="journal article" date="2015" name="ChemBioChem">
        <title>Characterization of Heronamide Biosynthesis Reveals a Tailoring Hydroxylase and Indicates Migrated Double Bonds.</title>
        <authorList>
            <person name="Zhu Y."/>
            <person name="Zhang W."/>
            <person name="Chen Y."/>
            <person name="Yuan C."/>
            <person name="Zhang H."/>
            <person name="Zhang G."/>
            <person name="Ma L."/>
            <person name="Zhang Q."/>
            <person name="Tian X."/>
            <person name="Zhang S."/>
            <person name="Zhang C."/>
        </authorList>
    </citation>
    <scope>NUCLEOTIDE SEQUENCE</scope>
    <source>
        <strain evidence="5">SCSIO 03032</strain>
    </source>
</reference>
<evidence type="ECO:0000256" key="2">
    <source>
        <dbReference type="ARBA" id="ARBA00022840"/>
    </source>
</evidence>
<sequence length="946" mass="103411">MPVCDQRAMELMLDSFAQCQRGNGEVVLVEGTLTSGKTALLGEFTKKLSTFNALEMSATGARAETPIQMGIIWQLFHSAQIPEEFKERIDAILGTDEMALAFSETSRQIPRTSEVQVMHALWLVFHELSRRQPLVICIDDLHFADEASLNVLFYVCRRIRSARIMLVFTRWAQPEPLLSPLRAEITRAPHRHITLGPLPVARVADALGPRVADETAAGELAPAYHDLTGGNPLLLDGLVADSFPGGRPAGERGAPVPGAAYRQAVVDCLQRGDPHLFEVAGALAILEEHATPALVGRLLSLTADEAARQLGILDRAGLLDSGRLRHREMASAIHSALSRSMAHLHAHVAELLYELGAEEIDIARHLVRGGTVLGPWAQQTLRLAARQALVSDQPEFAASALELALRQCDDDSDRLRLQVALTQVAWWVNPSAGAKYSQSLRDALTDGRLSALDGLSVVRQLLWQGNVKPATEHMETLTAALGTCESRALSAMRLSYEWIYGTPPDQVTRQAAGRKRSAARLRAYGLAGLHTLWSGEPSDDLVRGAENVLQGQLIDMVPEIGATALLLLDHAGQRARALHWWHVLQEEATRQGAVTWRAMLSAVGADMALRRGSLATAESKAREALGLLHTQSWGVLVGCPLSTAIEAATARGRHEQAEELLRHVVPDAMFDTVFGLRYLHARGHHHLAMGRPFAAQADFERCADIMRRRELDFPSLVPWRGDLAQAHLALRQHRRARELLTEQLGRLAGHEDERLRGITLRLLALAGPQQRRMAVLGEAVDLLERSGDHLELHRALVDMSKLYRAQGELGQARLLARRAEQAAKACGEGGLLNGRPEPEAADGTAASREPVAGYERPTPARAVARTVPRVLPRAGSAAARAGGEPSLSEAERKVATLAAFGHSNREIGRKLYITVSTVEQHLTRVYRKLNVQKREDLRPEILSAAG</sequence>
<dbReference type="InterPro" id="IPR041664">
    <property type="entry name" value="AAA_16"/>
</dbReference>
<dbReference type="InterPro" id="IPR027417">
    <property type="entry name" value="P-loop_NTPase"/>
</dbReference>
<evidence type="ECO:0000256" key="1">
    <source>
        <dbReference type="ARBA" id="ARBA00022741"/>
    </source>
</evidence>
<keyword evidence="2" id="KW-0067">ATP-binding</keyword>
<dbReference type="Pfam" id="PF00196">
    <property type="entry name" value="GerE"/>
    <property type="match status" value="1"/>
</dbReference>
<dbReference type="InterPro" id="IPR011990">
    <property type="entry name" value="TPR-like_helical_dom_sf"/>
</dbReference>
<proteinExistence type="predicted"/>
<dbReference type="SUPFAM" id="SSF52540">
    <property type="entry name" value="P-loop containing nucleoside triphosphate hydrolases"/>
    <property type="match status" value="1"/>
</dbReference>
<evidence type="ECO:0000313" key="5">
    <source>
        <dbReference type="EMBL" id="AKD43766.1"/>
    </source>
</evidence>
<organism evidence="5">
    <name type="scientific">Streptomyces marincola</name>
    <dbReference type="NCBI Taxonomy" id="2878388"/>
    <lineage>
        <taxon>Bacteria</taxon>
        <taxon>Bacillati</taxon>
        <taxon>Actinomycetota</taxon>
        <taxon>Actinomycetes</taxon>
        <taxon>Kitasatosporales</taxon>
        <taxon>Streptomycetaceae</taxon>
        <taxon>Streptomyces</taxon>
    </lineage>
</organism>
<dbReference type="GO" id="GO:0006355">
    <property type="term" value="P:regulation of DNA-templated transcription"/>
    <property type="evidence" value="ECO:0007669"/>
    <property type="project" value="InterPro"/>
</dbReference>
<name>A0A0U2A2G6_9ACTN</name>
<dbReference type="GO" id="GO:0004016">
    <property type="term" value="F:adenylate cyclase activity"/>
    <property type="evidence" value="ECO:0007669"/>
    <property type="project" value="TreeGrafter"/>
</dbReference>
<protein>
    <submittedName>
        <fullName evidence="5">HerR</fullName>
    </submittedName>
</protein>
<dbReference type="GO" id="GO:0003677">
    <property type="term" value="F:DNA binding"/>
    <property type="evidence" value="ECO:0007669"/>
    <property type="project" value="InterPro"/>
</dbReference>
<dbReference type="InterPro" id="IPR000792">
    <property type="entry name" value="Tscrpt_reg_LuxR_C"/>
</dbReference>
<dbReference type="PRINTS" id="PR00038">
    <property type="entry name" value="HTHLUXR"/>
</dbReference>